<dbReference type="RefSeq" id="WP_093390764.1">
    <property type="nucleotide sequence ID" value="NZ_FOTW01000034.1"/>
</dbReference>
<dbReference type="Proteomes" id="UP000199470">
    <property type="component" value="Unassembled WGS sequence"/>
</dbReference>
<organism evidence="2 3">
    <name type="scientific">Rugamonas rubra</name>
    <dbReference type="NCBI Taxonomy" id="758825"/>
    <lineage>
        <taxon>Bacteria</taxon>
        <taxon>Pseudomonadati</taxon>
        <taxon>Pseudomonadota</taxon>
        <taxon>Betaproteobacteria</taxon>
        <taxon>Burkholderiales</taxon>
        <taxon>Oxalobacteraceae</taxon>
        <taxon>Telluria group</taxon>
        <taxon>Rugamonas</taxon>
    </lineage>
</organism>
<reference evidence="2 3" key="1">
    <citation type="submission" date="2016-10" db="EMBL/GenBank/DDBJ databases">
        <authorList>
            <person name="de Groot N.N."/>
        </authorList>
    </citation>
    <scope>NUCLEOTIDE SEQUENCE [LARGE SCALE GENOMIC DNA]</scope>
    <source>
        <strain evidence="2 3">ATCC 43154</strain>
    </source>
</reference>
<accession>A0A1I4TVR8</accession>
<name>A0A1I4TVR8_9BURK</name>
<dbReference type="STRING" id="758825.SAMN02982985_05372"/>
<keyword evidence="3" id="KW-1185">Reference proteome</keyword>
<feature type="domain" description="Thioredoxin" evidence="1">
    <location>
        <begin position="1"/>
        <end position="120"/>
    </location>
</feature>
<dbReference type="Pfam" id="PF13899">
    <property type="entry name" value="Thioredoxin_7"/>
    <property type="match status" value="1"/>
</dbReference>
<evidence type="ECO:0000313" key="3">
    <source>
        <dbReference type="Proteomes" id="UP000199470"/>
    </source>
</evidence>
<dbReference type="Gene3D" id="3.40.30.10">
    <property type="entry name" value="Glutaredoxin"/>
    <property type="match status" value="1"/>
</dbReference>
<proteinExistence type="predicted"/>
<gene>
    <name evidence="2" type="ORF">SAMN02982985_05372</name>
</gene>
<protein>
    <submittedName>
        <fullName evidence="2">Thioredoxin-like</fullName>
    </submittedName>
</protein>
<dbReference type="EMBL" id="FOTW01000034">
    <property type="protein sequence ID" value="SFM80749.1"/>
    <property type="molecule type" value="Genomic_DNA"/>
</dbReference>
<dbReference type="SUPFAM" id="SSF52833">
    <property type="entry name" value="Thioredoxin-like"/>
    <property type="match status" value="1"/>
</dbReference>
<dbReference type="PROSITE" id="PS51352">
    <property type="entry name" value="THIOREDOXIN_2"/>
    <property type="match status" value="1"/>
</dbReference>
<dbReference type="InterPro" id="IPR013766">
    <property type="entry name" value="Thioredoxin_domain"/>
</dbReference>
<evidence type="ECO:0000313" key="2">
    <source>
        <dbReference type="EMBL" id="SFM80749.1"/>
    </source>
</evidence>
<dbReference type="OrthoDB" id="5733562at2"/>
<sequence>MAAGIAWQDGGRDGALAEAQARARADGRPLLLYWGAAWCPPCNRLKSEVFGHEAVIAQAAALHAVQLDGDSAGAQALAERYRLRSYPTLLLLAPDGGETTRLPCELDGEQFAAALALALRLGAGGGSAARALQAALAGATLDDAQWSLLSHYSWDTDEASLLGQRALAPTLRALHHAAPAGAARLRLGLHAQLAERAADPAELLALCADAAPARANMDILCNSGASLLKWMLDAGQRAAAATALHAQAGRWAEDLWLGRPDRLAALRLQGRLERLGAPAAKRGVGIEQQVQALLDDSVDACERHTLLNTAVSALNDAGLARQAEALLQAELAGSHAPFYFMLSLAAAARRRGDHGAVLDWYERAWQGARGPATRLQWGATLLASLVELAPQDRARIERAAEGLLQDIGAAADAFRQRNRAQLRKLEQLPAGWNGAGPHSDRLLQRIVGGLAA</sequence>
<dbReference type="InterPro" id="IPR036249">
    <property type="entry name" value="Thioredoxin-like_sf"/>
</dbReference>
<evidence type="ECO:0000259" key="1">
    <source>
        <dbReference type="PROSITE" id="PS51352"/>
    </source>
</evidence>
<dbReference type="AlphaFoldDB" id="A0A1I4TVR8"/>